<dbReference type="Proteomes" id="UP000294746">
    <property type="component" value="Unassembled WGS sequence"/>
</dbReference>
<evidence type="ECO:0000256" key="5">
    <source>
        <dbReference type="ARBA" id="ARBA00022989"/>
    </source>
</evidence>
<keyword evidence="4 7" id="KW-0812">Transmembrane</keyword>
<keyword evidence="3" id="KW-1003">Cell membrane</keyword>
<dbReference type="OrthoDB" id="1683095at2"/>
<dbReference type="RefSeq" id="WP_131848190.1">
    <property type="nucleotide sequence ID" value="NZ_SLXV01000007.1"/>
</dbReference>
<comment type="similarity">
    <text evidence="2">Belongs to the UPF0719 family.</text>
</comment>
<dbReference type="GO" id="GO:0005886">
    <property type="term" value="C:plasma membrane"/>
    <property type="evidence" value="ECO:0007669"/>
    <property type="project" value="UniProtKB-SubCell"/>
</dbReference>
<dbReference type="EMBL" id="SLXV01000007">
    <property type="protein sequence ID" value="TCP69632.1"/>
    <property type="molecule type" value="Genomic_DNA"/>
</dbReference>
<evidence type="ECO:0000313" key="9">
    <source>
        <dbReference type="Proteomes" id="UP000294746"/>
    </source>
</evidence>
<dbReference type="InterPro" id="IPR007140">
    <property type="entry name" value="DUF350"/>
</dbReference>
<keyword evidence="9" id="KW-1185">Reference proteome</keyword>
<comment type="subcellular location">
    <subcellularLocation>
        <location evidence="1">Cell membrane</location>
        <topology evidence="1">Multi-pass membrane protein</topology>
    </subcellularLocation>
</comment>
<name>A0A4V2SYC3_9BACL</name>
<keyword evidence="5 7" id="KW-1133">Transmembrane helix</keyword>
<evidence type="ECO:0000256" key="7">
    <source>
        <dbReference type="SAM" id="Phobius"/>
    </source>
</evidence>
<evidence type="ECO:0000256" key="6">
    <source>
        <dbReference type="ARBA" id="ARBA00023136"/>
    </source>
</evidence>
<dbReference type="PANTHER" id="PTHR40043">
    <property type="entry name" value="UPF0719 INNER MEMBRANE PROTEIN YJFL"/>
    <property type="match status" value="1"/>
</dbReference>
<proteinExistence type="inferred from homology"/>
<evidence type="ECO:0000256" key="1">
    <source>
        <dbReference type="ARBA" id="ARBA00004651"/>
    </source>
</evidence>
<evidence type="ECO:0000256" key="3">
    <source>
        <dbReference type="ARBA" id="ARBA00022475"/>
    </source>
</evidence>
<dbReference type="PANTHER" id="PTHR40043:SF1">
    <property type="entry name" value="UPF0719 INNER MEMBRANE PROTEIN YJFL"/>
    <property type="match status" value="1"/>
</dbReference>
<dbReference type="AlphaFoldDB" id="A0A4V2SYC3"/>
<organism evidence="8 9">
    <name type="scientific">Baia soyae</name>
    <dbReference type="NCBI Taxonomy" id="1544746"/>
    <lineage>
        <taxon>Bacteria</taxon>
        <taxon>Bacillati</taxon>
        <taxon>Bacillota</taxon>
        <taxon>Bacilli</taxon>
        <taxon>Bacillales</taxon>
        <taxon>Thermoactinomycetaceae</taxon>
        <taxon>Baia</taxon>
    </lineage>
</organism>
<protein>
    <submittedName>
        <fullName evidence="8">Putative membrane protein</fullName>
    </submittedName>
</protein>
<evidence type="ECO:0000256" key="2">
    <source>
        <dbReference type="ARBA" id="ARBA00005779"/>
    </source>
</evidence>
<evidence type="ECO:0000313" key="8">
    <source>
        <dbReference type="EMBL" id="TCP69632.1"/>
    </source>
</evidence>
<gene>
    <name evidence="8" type="ORF">EDD57_10769</name>
</gene>
<accession>A0A4V2SYC3</accession>
<comment type="caution">
    <text evidence="8">The sequence shown here is derived from an EMBL/GenBank/DDBJ whole genome shotgun (WGS) entry which is preliminary data.</text>
</comment>
<dbReference type="Pfam" id="PF03994">
    <property type="entry name" value="DUF350"/>
    <property type="match status" value="1"/>
</dbReference>
<keyword evidence="6 7" id="KW-0472">Membrane</keyword>
<evidence type="ECO:0000256" key="4">
    <source>
        <dbReference type="ARBA" id="ARBA00022692"/>
    </source>
</evidence>
<feature type="transmembrane region" description="Helical" evidence="7">
    <location>
        <begin position="62"/>
        <end position="80"/>
    </location>
</feature>
<reference evidence="8 9" key="1">
    <citation type="submission" date="2019-03" db="EMBL/GenBank/DDBJ databases">
        <title>Genomic Encyclopedia of Type Strains, Phase IV (KMG-IV): sequencing the most valuable type-strain genomes for metagenomic binning, comparative biology and taxonomic classification.</title>
        <authorList>
            <person name="Goeker M."/>
        </authorList>
    </citation>
    <scope>NUCLEOTIDE SEQUENCE [LARGE SCALE GENOMIC DNA]</scope>
    <source>
        <strain evidence="8 9">DSM 46831</strain>
    </source>
</reference>
<feature type="transmembrane region" description="Helical" evidence="7">
    <location>
        <begin position="119"/>
        <end position="143"/>
    </location>
</feature>
<feature type="transmembrane region" description="Helical" evidence="7">
    <location>
        <begin position="86"/>
        <end position="107"/>
    </location>
</feature>
<sequence>MTQWEAFINFLTYLGVSIPILILGVVVFAVTTPYPEFQLLKEASQMDDASKVAAGKAAAYDLSGKILGLTIVLASAILSSQNLVDFIIWGVIGVVFQVLVFYLFHLITPFSVIKEIPKGNVPVAIFSSRISLISSLILAASIYY</sequence>
<feature type="transmembrane region" description="Helical" evidence="7">
    <location>
        <begin position="6"/>
        <end position="31"/>
    </location>
</feature>